<dbReference type="InterPro" id="IPR008767">
    <property type="entry name" value="Phage_SPP1_head-tail_adaptor"/>
</dbReference>
<comment type="caution">
    <text evidence="1">The sequence shown here is derived from an EMBL/GenBank/DDBJ whole genome shotgun (WGS) entry which is preliminary data.</text>
</comment>
<dbReference type="AlphaFoldDB" id="A0A916RYQ4"/>
<dbReference type="Proteomes" id="UP000636264">
    <property type="component" value="Unassembled WGS sequence"/>
</dbReference>
<dbReference type="Gene3D" id="2.40.10.270">
    <property type="entry name" value="Bacteriophage SPP1 head-tail adaptor protein"/>
    <property type="match status" value="1"/>
</dbReference>
<dbReference type="Pfam" id="PF05521">
    <property type="entry name" value="Phage_HCP"/>
    <property type="match status" value="1"/>
</dbReference>
<evidence type="ECO:0008006" key="3">
    <source>
        <dbReference type="Google" id="ProtNLM"/>
    </source>
</evidence>
<dbReference type="EMBL" id="BMIF01000011">
    <property type="protein sequence ID" value="GGA75933.1"/>
    <property type="molecule type" value="Genomic_DNA"/>
</dbReference>
<accession>A0A916RYQ4</accession>
<reference evidence="1" key="2">
    <citation type="submission" date="2020-09" db="EMBL/GenBank/DDBJ databases">
        <authorList>
            <person name="Sun Q."/>
            <person name="Zhou Y."/>
        </authorList>
    </citation>
    <scope>NUCLEOTIDE SEQUENCE</scope>
    <source>
        <strain evidence="1">CGMCC 1.15320</strain>
    </source>
</reference>
<proteinExistence type="predicted"/>
<keyword evidence="2" id="KW-1185">Reference proteome</keyword>
<reference evidence="1" key="1">
    <citation type="journal article" date="2014" name="Int. J. Syst. Evol. Microbiol.">
        <title>Complete genome sequence of Corynebacterium casei LMG S-19264T (=DSM 44701T), isolated from a smear-ripened cheese.</title>
        <authorList>
            <consortium name="US DOE Joint Genome Institute (JGI-PGF)"/>
            <person name="Walter F."/>
            <person name="Albersmeier A."/>
            <person name="Kalinowski J."/>
            <person name="Ruckert C."/>
        </authorList>
    </citation>
    <scope>NUCLEOTIDE SEQUENCE</scope>
    <source>
        <strain evidence="1">CGMCC 1.15320</strain>
    </source>
</reference>
<name>A0A916RYQ4_9HYPH</name>
<sequence>MMKLQFIDPGQLRTELRIESAVVTPDGFGGHTQTWTEWAVVFGQIEPVNAHSYFGAGQEHERVTHKVLVRFRDGLKSGMRFVTDGRHLYIVTIRDLDERGRYLLCQVREEGA</sequence>
<organism evidence="1 2">
    <name type="scientific">Nitratireductor aestuarii</name>
    <dbReference type="NCBI Taxonomy" id="1735103"/>
    <lineage>
        <taxon>Bacteria</taxon>
        <taxon>Pseudomonadati</taxon>
        <taxon>Pseudomonadota</taxon>
        <taxon>Alphaproteobacteria</taxon>
        <taxon>Hyphomicrobiales</taxon>
        <taxon>Phyllobacteriaceae</taxon>
        <taxon>Nitratireductor</taxon>
    </lineage>
</organism>
<dbReference type="InterPro" id="IPR038666">
    <property type="entry name" value="SSP1_head-tail_sf"/>
</dbReference>
<evidence type="ECO:0000313" key="1">
    <source>
        <dbReference type="EMBL" id="GGA75933.1"/>
    </source>
</evidence>
<gene>
    <name evidence="1" type="ORF">GCM10011385_32440</name>
</gene>
<evidence type="ECO:0000313" key="2">
    <source>
        <dbReference type="Proteomes" id="UP000636264"/>
    </source>
</evidence>
<dbReference type="NCBIfam" id="TIGR01563">
    <property type="entry name" value="gp16_SPP1"/>
    <property type="match status" value="1"/>
</dbReference>
<protein>
    <recommendedName>
        <fullName evidence="3">Phage head-tail adaptor, putative, SPP1 family</fullName>
    </recommendedName>
</protein>